<protein>
    <submittedName>
        <fullName evidence="1">Uncharacterized protein</fullName>
    </submittedName>
</protein>
<dbReference type="HOGENOM" id="CLU_3178749_0_0_2"/>
<name>C3N4N7_SACI3</name>
<accession>C3N4N7</accession>
<dbReference type="KEGG" id="sim:M1627_2889"/>
<dbReference type="Proteomes" id="UP000002307">
    <property type="component" value="Chromosome"/>
</dbReference>
<evidence type="ECO:0000313" key="1">
    <source>
        <dbReference type="EMBL" id="ACP54962.1"/>
    </source>
</evidence>
<reference evidence="1 2" key="1">
    <citation type="journal article" date="2009" name="Proc. Natl. Acad. Sci. U.S.A.">
        <title>Biogeography of the Sulfolobus islandicus pan-genome.</title>
        <authorList>
            <person name="Reno M.L."/>
            <person name="Held N.L."/>
            <person name="Fields C.J."/>
            <person name="Burke P.V."/>
            <person name="Whitaker R.J."/>
        </authorList>
    </citation>
    <scope>NUCLEOTIDE SEQUENCE [LARGE SCALE GENOMIC DNA]</scope>
    <source>
        <strain evidence="1 2">M.16.27</strain>
    </source>
</reference>
<gene>
    <name evidence="1" type="ordered locus">M1627_2889</name>
</gene>
<dbReference type="AlphaFoldDB" id="C3N4N7"/>
<sequence length="46" mass="5444">MRKYKNNKEGYEEILEMKPYTIVLYGSLRNKAFTILQGERNKSTTS</sequence>
<proteinExistence type="predicted"/>
<evidence type="ECO:0000313" key="2">
    <source>
        <dbReference type="Proteomes" id="UP000002307"/>
    </source>
</evidence>
<dbReference type="EMBL" id="CP001401">
    <property type="protein sequence ID" value="ACP54962.1"/>
    <property type="molecule type" value="Genomic_DNA"/>
</dbReference>
<organism evidence="1 2">
    <name type="scientific">Saccharolobus islandicus (strain M.16.27)</name>
    <name type="common">Sulfolobus islandicus</name>
    <dbReference type="NCBI Taxonomy" id="427318"/>
    <lineage>
        <taxon>Archaea</taxon>
        <taxon>Thermoproteota</taxon>
        <taxon>Thermoprotei</taxon>
        <taxon>Sulfolobales</taxon>
        <taxon>Sulfolobaceae</taxon>
        <taxon>Saccharolobus</taxon>
    </lineage>
</organism>